<name>A0AAC8VEI7_9GAMM</name>
<feature type="active site" description="For OMPdecase activity" evidence="10">
    <location>
        <position position="52"/>
    </location>
</feature>
<organism evidence="13 14">
    <name type="scientific">Francisella persica ATCC VR-331</name>
    <dbReference type="NCBI Taxonomy" id="1086726"/>
    <lineage>
        <taxon>Bacteria</taxon>
        <taxon>Pseudomonadati</taxon>
        <taxon>Pseudomonadota</taxon>
        <taxon>Gammaproteobacteria</taxon>
        <taxon>Thiotrichales</taxon>
        <taxon>Francisellaceae</taxon>
        <taxon>Francisella</taxon>
    </lineage>
</organism>
<evidence type="ECO:0000313" key="13">
    <source>
        <dbReference type="EMBL" id="ALB02165.1"/>
    </source>
</evidence>
<keyword evidence="5" id="KW-0210">Decarboxylase</keyword>
<evidence type="ECO:0000313" key="14">
    <source>
        <dbReference type="Proteomes" id="UP000242800"/>
    </source>
</evidence>
<dbReference type="InterPro" id="IPR013785">
    <property type="entry name" value="Aldolase_TIM"/>
</dbReference>
<comment type="function">
    <text evidence="1">Catalyzes the decarboxylation of orotidine 5'-monophosphate (OMP) to uridine 5'-monophosphate (UMP).</text>
</comment>
<dbReference type="GO" id="GO:0004590">
    <property type="term" value="F:orotidine-5'-phosphate decarboxylase activity"/>
    <property type="evidence" value="ECO:0007669"/>
    <property type="project" value="UniProtKB-EC"/>
</dbReference>
<feature type="binding site" evidence="11">
    <location>
        <position position="26"/>
    </location>
    <ligand>
        <name>substrate</name>
    </ligand>
</feature>
<gene>
    <name evidence="13" type="ORF">ACH24_06125</name>
</gene>
<dbReference type="EMBL" id="CP012505">
    <property type="protein sequence ID" value="ALB02165.1"/>
    <property type="molecule type" value="Genomic_DNA"/>
</dbReference>
<dbReference type="PANTHER" id="PTHR32119">
    <property type="entry name" value="OROTIDINE 5'-PHOSPHATE DECARBOXYLASE"/>
    <property type="match status" value="1"/>
</dbReference>
<dbReference type="CDD" id="cd04725">
    <property type="entry name" value="OMP_decarboxylase_like"/>
    <property type="match status" value="1"/>
</dbReference>
<dbReference type="Proteomes" id="UP000242800">
    <property type="component" value="Chromosome"/>
</dbReference>
<evidence type="ECO:0000256" key="6">
    <source>
        <dbReference type="ARBA" id="ARBA00022975"/>
    </source>
</evidence>
<sequence length="213" mass="23649">MLSADGISKSDLDKIATVSKYVDCVKIGHILCSTLSFKEIHELVGDKDIFLDFKFHDIPNTVKTAIENYSKTIPNFKYFTFHGTASDEMVKAALTADTQAIPLAVITLSSDANFDKTDSLAKFGRCLDLGVENFICHPHLVADVRAKFDDKDKIKLYVPGVRLESDLSDDHFNALTPQKAKELSVDYIIVGRPLLRADNIVEKLKNLSAKNAK</sequence>
<dbReference type="GO" id="GO:0005829">
    <property type="term" value="C:cytosol"/>
    <property type="evidence" value="ECO:0007669"/>
    <property type="project" value="TreeGrafter"/>
</dbReference>
<dbReference type="AlphaFoldDB" id="A0AAC8VEI7"/>
<evidence type="ECO:0000256" key="4">
    <source>
        <dbReference type="ARBA" id="ARBA00021923"/>
    </source>
</evidence>
<evidence type="ECO:0000256" key="5">
    <source>
        <dbReference type="ARBA" id="ARBA00022793"/>
    </source>
</evidence>
<feature type="active site" description="For OMPdecase activity" evidence="10">
    <location>
        <position position="57"/>
    </location>
</feature>
<feature type="binding site" evidence="11">
    <location>
        <position position="109"/>
    </location>
    <ligand>
        <name>substrate</name>
    </ligand>
</feature>
<comment type="pathway">
    <text evidence="2">Pyrimidine metabolism; UMP biosynthesis via de novo pathway; UMP from orotate: step 2/2.</text>
</comment>
<feature type="binding site" evidence="11">
    <location>
        <position position="162"/>
    </location>
    <ligand>
        <name>substrate</name>
    </ligand>
</feature>
<feature type="domain" description="Orotidine 5'-phosphate decarboxylase" evidence="12">
    <location>
        <begin position="1"/>
        <end position="207"/>
    </location>
</feature>
<accession>A0AAC8VEI7</accession>
<evidence type="ECO:0000256" key="8">
    <source>
        <dbReference type="ARBA" id="ARBA00033428"/>
    </source>
</evidence>
<evidence type="ECO:0000256" key="2">
    <source>
        <dbReference type="ARBA" id="ARBA00004861"/>
    </source>
</evidence>
<evidence type="ECO:0000256" key="1">
    <source>
        <dbReference type="ARBA" id="ARBA00002356"/>
    </source>
</evidence>
<proteinExistence type="predicted"/>
<evidence type="ECO:0000259" key="12">
    <source>
        <dbReference type="SMART" id="SM00934"/>
    </source>
</evidence>
<evidence type="ECO:0000256" key="3">
    <source>
        <dbReference type="ARBA" id="ARBA00012321"/>
    </source>
</evidence>
<dbReference type="Gene3D" id="3.20.20.70">
    <property type="entry name" value="Aldolase class I"/>
    <property type="match status" value="1"/>
</dbReference>
<dbReference type="KEGG" id="fper:ACH24_06125"/>
<protein>
    <recommendedName>
        <fullName evidence="4">Orotidine 5'-phosphate decarboxylase</fullName>
        <ecNumber evidence="3">4.1.1.23</ecNumber>
    </recommendedName>
    <alternativeName>
        <fullName evidence="8">OMP decarboxylase</fullName>
    </alternativeName>
</protein>
<evidence type="ECO:0000256" key="7">
    <source>
        <dbReference type="ARBA" id="ARBA00023239"/>
    </source>
</evidence>
<dbReference type="GO" id="GO:0044205">
    <property type="term" value="P:'de novo' UMP biosynthetic process"/>
    <property type="evidence" value="ECO:0007669"/>
    <property type="project" value="InterPro"/>
</dbReference>
<keyword evidence="7" id="KW-0456">Lyase</keyword>
<dbReference type="InterPro" id="IPR014732">
    <property type="entry name" value="OMPdecase"/>
</dbReference>
<evidence type="ECO:0000256" key="9">
    <source>
        <dbReference type="ARBA" id="ARBA00049157"/>
    </source>
</evidence>
<dbReference type="Pfam" id="PF00215">
    <property type="entry name" value="OMPdecase"/>
    <property type="match status" value="1"/>
</dbReference>
<dbReference type="SUPFAM" id="SSF51366">
    <property type="entry name" value="Ribulose-phoshate binding barrel"/>
    <property type="match status" value="1"/>
</dbReference>
<feature type="binding site" evidence="11">
    <location>
        <position position="192"/>
    </location>
    <ligand>
        <name>substrate</name>
    </ligand>
</feature>
<evidence type="ECO:0000256" key="10">
    <source>
        <dbReference type="PIRSR" id="PIRSR614732-1"/>
    </source>
</evidence>
<feature type="active site" description="For OMPdecase activity" evidence="10">
    <location>
        <position position="54"/>
    </location>
</feature>
<dbReference type="InterPro" id="IPR001754">
    <property type="entry name" value="OMPdeCOase_dom"/>
</dbReference>
<keyword evidence="14" id="KW-1185">Reference proteome</keyword>
<keyword evidence="6" id="KW-0665">Pyrimidine biosynthesis</keyword>
<feature type="binding site" evidence="11">
    <location>
        <position position="191"/>
    </location>
    <ligand>
        <name>substrate</name>
    </ligand>
</feature>
<dbReference type="PANTHER" id="PTHR32119:SF2">
    <property type="entry name" value="OROTIDINE 5'-PHOSPHATE DECARBOXYLASE"/>
    <property type="match status" value="1"/>
</dbReference>
<dbReference type="GO" id="GO:0006207">
    <property type="term" value="P:'de novo' pyrimidine nucleobase biosynthetic process"/>
    <property type="evidence" value="ECO:0007669"/>
    <property type="project" value="InterPro"/>
</dbReference>
<dbReference type="InterPro" id="IPR011060">
    <property type="entry name" value="RibuloseP-bd_barrel"/>
</dbReference>
<reference evidence="13 14" key="1">
    <citation type="journal article" date="2016" name="Int. J. Syst. Evol. Microbiol.">
        <title>Reclassification of Wolbachia persica as Francisella persica comb. nov. and emended description of the family Francisellaceae.</title>
        <authorList>
            <person name="Larson M.A."/>
            <person name="Nalbantoglu U."/>
            <person name="Sayood K."/>
            <person name="Zentz E.B."/>
            <person name="Cer R.Z."/>
            <person name="Iwen P.C."/>
            <person name="Francesconi S.C."/>
            <person name="Bishop-Lilly K.A."/>
            <person name="Mokashi V.P."/>
            <person name="Sjostedt A."/>
            <person name="Hinrichs S.H."/>
        </authorList>
    </citation>
    <scope>NUCLEOTIDE SEQUENCE [LARGE SCALE GENOMIC DNA]</scope>
    <source>
        <strain evidence="13 14">FSC845</strain>
    </source>
</reference>
<evidence type="ECO:0000256" key="11">
    <source>
        <dbReference type="PIRSR" id="PIRSR614732-2"/>
    </source>
</evidence>
<dbReference type="PROSITE" id="PS00156">
    <property type="entry name" value="OMPDECASE"/>
    <property type="match status" value="1"/>
</dbReference>
<dbReference type="InterPro" id="IPR018089">
    <property type="entry name" value="OMPdecase_AS"/>
</dbReference>
<dbReference type="EC" id="4.1.1.23" evidence="3"/>
<dbReference type="SMART" id="SM00934">
    <property type="entry name" value="OMPdecase"/>
    <property type="match status" value="1"/>
</dbReference>
<comment type="catalytic activity">
    <reaction evidence="9">
        <text>orotidine 5'-phosphate + H(+) = UMP + CO2</text>
        <dbReference type="Rhea" id="RHEA:11596"/>
        <dbReference type="ChEBI" id="CHEBI:15378"/>
        <dbReference type="ChEBI" id="CHEBI:16526"/>
        <dbReference type="ChEBI" id="CHEBI:57538"/>
        <dbReference type="ChEBI" id="CHEBI:57865"/>
        <dbReference type="EC" id="4.1.1.23"/>
    </reaction>
</comment>